<evidence type="ECO:0000256" key="6">
    <source>
        <dbReference type="SAM" id="MobiDB-lite"/>
    </source>
</evidence>
<dbReference type="GO" id="GO:0030435">
    <property type="term" value="P:sporulation resulting in formation of a cellular spore"/>
    <property type="evidence" value="ECO:0007669"/>
    <property type="project" value="UniProtKB-KW"/>
</dbReference>
<keyword evidence="5" id="KW-0539">Nucleus</keyword>
<dbReference type="GeneID" id="22587256"/>
<accession>A0A0A0HWT0</accession>
<sequence>MDQDNPHNSPTPTTNPQAAHRDSTPSRSPPPSYANFPHSGNLPTDAQSPDHAPIGAPLGASYSTNPPVREKAPLDTPSFTSEPTHLMSEGSTEHPHSAPFKNLGGADSGDLESKGKLPESGGDDDIERSTVRPRTPPPNQAPGTVSHSRLCLFVRQQPIAARACEPEDRWRRPMDPIPVVQLLMTDFSPESVEDRMQLASKQYIVSCHLSPIAKEHGEANAKHHSKQADRGEINDTDSNLSAGRTLGGNCHASPFSVNEDPDPTNAPPHPRSAPNQAIYSASALRETSGRLQSPNPPASMPATFFVFTNLSIGKVGRYRLRFQLMDVHEALQLGCSPILHEVYSQPFQVFHKRDFPGLQPISLLTEKLRSLGVVGIYSASDDDIEDWTPCRTLTTGLVLD</sequence>
<dbReference type="InterPro" id="IPR038491">
    <property type="entry name" value="Velvet_dom_sf"/>
</dbReference>
<dbReference type="HOGENOM" id="CLU_041312_0_0_1"/>
<keyword evidence="2" id="KW-0749">Sporulation</keyword>
<dbReference type="PROSITE" id="PS51821">
    <property type="entry name" value="VELVET"/>
    <property type="match status" value="1"/>
</dbReference>
<evidence type="ECO:0000256" key="1">
    <source>
        <dbReference type="ARBA" id="ARBA00004123"/>
    </source>
</evidence>
<comment type="subcellular location">
    <subcellularLocation>
        <location evidence="1">Nucleus</location>
    </subcellularLocation>
</comment>
<evidence type="ECO:0000256" key="3">
    <source>
        <dbReference type="ARBA" id="ARBA00023015"/>
    </source>
</evidence>
<evidence type="ECO:0000313" key="9">
    <source>
        <dbReference type="Proteomes" id="UP000001628"/>
    </source>
</evidence>
<dbReference type="PANTHER" id="PTHR33572">
    <property type="entry name" value="SPORE DEVELOPMENT REGULATOR VOSA"/>
    <property type="match status" value="1"/>
</dbReference>
<evidence type="ECO:0000256" key="5">
    <source>
        <dbReference type="ARBA" id="ARBA00023242"/>
    </source>
</evidence>
<dbReference type="InterPro" id="IPR021740">
    <property type="entry name" value="Velvet"/>
</dbReference>
<evidence type="ECO:0000259" key="7">
    <source>
        <dbReference type="PROSITE" id="PS51821"/>
    </source>
</evidence>
<proteinExistence type="predicted"/>
<dbReference type="OMA" id="ARCCGYG"/>
<organism evidence="8 9">
    <name type="scientific">Paracoccidioides brasiliensis (strain Pb18)</name>
    <dbReference type="NCBI Taxonomy" id="502780"/>
    <lineage>
        <taxon>Eukaryota</taxon>
        <taxon>Fungi</taxon>
        <taxon>Dikarya</taxon>
        <taxon>Ascomycota</taxon>
        <taxon>Pezizomycotina</taxon>
        <taxon>Eurotiomycetes</taxon>
        <taxon>Eurotiomycetidae</taxon>
        <taxon>Onygenales</taxon>
        <taxon>Ajellomycetaceae</taxon>
        <taxon>Paracoccidioides</taxon>
    </lineage>
</organism>
<dbReference type="InterPro" id="IPR037525">
    <property type="entry name" value="Velvet_dom"/>
</dbReference>
<dbReference type="GO" id="GO:0005634">
    <property type="term" value="C:nucleus"/>
    <property type="evidence" value="ECO:0007669"/>
    <property type="project" value="UniProtKB-SubCell"/>
</dbReference>
<reference evidence="8 9" key="1">
    <citation type="journal article" date="2011" name="PLoS Genet.">
        <title>Comparative genomic analysis of human fungal pathogens causing paracoccidioidomycosis.</title>
        <authorList>
            <person name="Desjardins C.A."/>
            <person name="Champion M.D."/>
            <person name="Holder J.W."/>
            <person name="Muszewska A."/>
            <person name="Goldberg J."/>
            <person name="Bailao A.M."/>
            <person name="Brigido M.M."/>
            <person name="Ferreira M.E."/>
            <person name="Garcia A.M."/>
            <person name="Grynberg M."/>
            <person name="Gujja S."/>
            <person name="Heiman D.I."/>
            <person name="Henn M.R."/>
            <person name="Kodira C.D."/>
            <person name="Leon-Narvaez H."/>
            <person name="Longo L.V."/>
            <person name="Ma L.J."/>
            <person name="Malavazi I."/>
            <person name="Matsuo A.L."/>
            <person name="Morais F.V."/>
            <person name="Pereira M."/>
            <person name="Rodriguez-Brito S."/>
            <person name="Sakthikumar S."/>
            <person name="Salem-Izacc S.M."/>
            <person name="Sykes S.M."/>
            <person name="Teixeira M.M."/>
            <person name="Vallejo M.C."/>
            <person name="Walter M.E."/>
            <person name="Yandava C."/>
            <person name="Young S."/>
            <person name="Zeng Q."/>
            <person name="Zucker J."/>
            <person name="Felipe M.S."/>
            <person name="Goldman G.H."/>
            <person name="Haas B.J."/>
            <person name="McEwen J.G."/>
            <person name="Nino-Vega G."/>
            <person name="Puccia R."/>
            <person name="San-Blas G."/>
            <person name="Soares C.M."/>
            <person name="Birren B.W."/>
            <person name="Cuomo C.A."/>
        </authorList>
    </citation>
    <scope>NUCLEOTIDE SEQUENCE [LARGE SCALE GENOMIC DNA]</scope>
    <source>
        <strain evidence="8 9">Pb18</strain>
    </source>
</reference>
<feature type="region of interest" description="Disordered" evidence="6">
    <location>
        <begin position="217"/>
        <end position="275"/>
    </location>
</feature>
<keyword evidence="3" id="KW-0805">Transcription regulation</keyword>
<dbReference type="Proteomes" id="UP000001628">
    <property type="component" value="Unassembled WGS sequence"/>
</dbReference>
<feature type="compositionally biased region" description="Basic and acidic residues" evidence="6">
    <location>
        <begin position="217"/>
        <end position="233"/>
    </location>
</feature>
<dbReference type="RefSeq" id="XP_010757911.1">
    <property type="nucleotide sequence ID" value="XM_010759609.1"/>
</dbReference>
<dbReference type="KEGG" id="pbn:PADG_11359"/>
<dbReference type="Pfam" id="PF11754">
    <property type="entry name" value="Velvet"/>
    <property type="match status" value="1"/>
</dbReference>
<keyword evidence="4" id="KW-0804">Transcription</keyword>
<dbReference type="eggNOG" id="ENOG502RYR6">
    <property type="taxonomic scope" value="Eukaryota"/>
</dbReference>
<dbReference type="PANTHER" id="PTHR33572:SF17">
    <property type="entry name" value="SEXUAL DEVELOPMENT REGULATOR VELC"/>
    <property type="match status" value="1"/>
</dbReference>
<protein>
    <recommendedName>
        <fullName evidence="7">Velvet domain-containing protein</fullName>
    </recommendedName>
</protein>
<dbReference type="VEuPathDB" id="FungiDB:PADG_11359"/>
<feature type="compositionally biased region" description="Low complexity" evidence="6">
    <location>
        <begin position="1"/>
        <end position="16"/>
    </location>
</feature>
<dbReference type="AlphaFoldDB" id="A0A0A0HWT0"/>
<dbReference type="EMBL" id="KN275958">
    <property type="protein sequence ID" value="KGM92531.1"/>
    <property type="molecule type" value="Genomic_DNA"/>
</dbReference>
<evidence type="ECO:0000256" key="4">
    <source>
        <dbReference type="ARBA" id="ARBA00023163"/>
    </source>
</evidence>
<keyword evidence="9" id="KW-1185">Reference proteome</keyword>
<name>A0A0A0HWT0_PARBD</name>
<dbReference type="OrthoDB" id="3056235at2759"/>
<dbReference type="InParanoid" id="A0A0A0HWT0"/>
<feature type="region of interest" description="Disordered" evidence="6">
    <location>
        <begin position="1"/>
        <end position="149"/>
    </location>
</feature>
<dbReference type="STRING" id="502780.A0A0A0HWT0"/>
<gene>
    <name evidence="8" type="ORF">PADG_11359</name>
</gene>
<dbReference type="Gene3D" id="2.60.40.3960">
    <property type="entry name" value="Velvet domain"/>
    <property type="match status" value="1"/>
</dbReference>
<feature type="domain" description="Velvet" evidence="7">
    <location>
        <begin position="145"/>
        <end position="378"/>
    </location>
</feature>
<evidence type="ECO:0000313" key="8">
    <source>
        <dbReference type="EMBL" id="KGM92531.1"/>
    </source>
</evidence>
<evidence type="ECO:0000256" key="2">
    <source>
        <dbReference type="ARBA" id="ARBA00022969"/>
    </source>
</evidence>